<evidence type="ECO:0000256" key="5">
    <source>
        <dbReference type="ARBA" id="ARBA00022679"/>
    </source>
</evidence>
<dbReference type="SUPFAM" id="SSF46767">
    <property type="entry name" value="Methylated DNA-protein cysteine methyltransferase, C-terminal domain"/>
    <property type="match status" value="1"/>
</dbReference>
<dbReference type="InterPro" id="IPR036631">
    <property type="entry name" value="MGMT_N_sf"/>
</dbReference>
<keyword evidence="5 11" id="KW-0808">Transferase</keyword>
<gene>
    <name evidence="11" type="ORF">SAMN05660742_10263</name>
</gene>
<evidence type="ECO:0000256" key="8">
    <source>
        <dbReference type="ARBA" id="ARBA00049348"/>
    </source>
</evidence>
<dbReference type="PANTHER" id="PTHR10815:SF5">
    <property type="entry name" value="METHYLATED-DNA--PROTEIN-CYSTEINE METHYLTRANSFERASE"/>
    <property type="match status" value="1"/>
</dbReference>
<dbReference type="Proteomes" id="UP000199662">
    <property type="component" value="Unassembled WGS sequence"/>
</dbReference>
<dbReference type="NCBIfam" id="TIGR00589">
    <property type="entry name" value="ogt"/>
    <property type="match status" value="1"/>
</dbReference>
<proteinExistence type="inferred from homology"/>
<keyword evidence="4 11" id="KW-0489">Methyltransferase</keyword>
<keyword evidence="12" id="KW-1185">Reference proteome</keyword>
<dbReference type="CDD" id="cd06445">
    <property type="entry name" value="ATase"/>
    <property type="match status" value="1"/>
</dbReference>
<comment type="catalytic activity">
    <reaction evidence="8">
        <text>a 6-O-methyl-2'-deoxyguanosine in DNA + L-cysteinyl-[protein] = S-methyl-L-cysteinyl-[protein] + a 2'-deoxyguanosine in DNA</text>
        <dbReference type="Rhea" id="RHEA:24000"/>
        <dbReference type="Rhea" id="RHEA-COMP:10131"/>
        <dbReference type="Rhea" id="RHEA-COMP:10132"/>
        <dbReference type="Rhea" id="RHEA-COMP:11367"/>
        <dbReference type="Rhea" id="RHEA-COMP:11368"/>
        <dbReference type="ChEBI" id="CHEBI:29950"/>
        <dbReference type="ChEBI" id="CHEBI:82612"/>
        <dbReference type="ChEBI" id="CHEBI:85445"/>
        <dbReference type="ChEBI" id="CHEBI:85448"/>
        <dbReference type="EC" id="2.1.1.63"/>
    </reaction>
</comment>
<name>A0A1H6V4N9_9FIRM</name>
<dbReference type="GO" id="GO:0003908">
    <property type="term" value="F:methylated-DNA-[protein]-cysteine S-methyltransferase activity"/>
    <property type="evidence" value="ECO:0007669"/>
    <property type="project" value="UniProtKB-EC"/>
</dbReference>
<comment type="catalytic activity">
    <reaction evidence="1">
        <text>a 4-O-methyl-thymidine in DNA + L-cysteinyl-[protein] = a thymidine in DNA + S-methyl-L-cysteinyl-[protein]</text>
        <dbReference type="Rhea" id="RHEA:53428"/>
        <dbReference type="Rhea" id="RHEA-COMP:10131"/>
        <dbReference type="Rhea" id="RHEA-COMP:10132"/>
        <dbReference type="Rhea" id="RHEA-COMP:13555"/>
        <dbReference type="Rhea" id="RHEA-COMP:13556"/>
        <dbReference type="ChEBI" id="CHEBI:29950"/>
        <dbReference type="ChEBI" id="CHEBI:82612"/>
        <dbReference type="ChEBI" id="CHEBI:137386"/>
        <dbReference type="ChEBI" id="CHEBI:137387"/>
        <dbReference type="EC" id="2.1.1.63"/>
    </reaction>
</comment>
<dbReference type="InterPro" id="IPR014048">
    <property type="entry name" value="MethylDNA_cys_MeTrfase_DNA-bd"/>
</dbReference>
<evidence type="ECO:0000313" key="12">
    <source>
        <dbReference type="Proteomes" id="UP000199662"/>
    </source>
</evidence>
<accession>A0A1H6V4N9</accession>
<organism evidence="11 12">
    <name type="scientific">Propionispira arboris</name>
    <dbReference type="NCBI Taxonomy" id="84035"/>
    <lineage>
        <taxon>Bacteria</taxon>
        <taxon>Bacillati</taxon>
        <taxon>Bacillota</taxon>
        <taxon>Negativicutes</taxon>
        <taxon>Selenomonadales</taxon>
        <taxon>Selenomonadaceae</taxon>
        <taxon>Propionispira</taxon>
    </lineage>
</organism>
<dbReference type="EMBL" id="FNZK01000002">
    <property type="protein sequence ID" value="SEI95620.1"/>
    <property type="molecule type" value="Genomic_DNA"/>
</dbReference>
<sequence length="157" mass="17821">MKKGFFYQTALGTFYIAEEYAAITDMKFVTATIENEDEIVETLLIREAFMQLKEYLNGLRQLFTLPLRPQGTVFQNEVWQILKTIPYGETRSYGQIATAICNPHASQAVAMANNKNPILFYIPSHRLIAANGSLNGYTGGAAMKKYLLEFEQLHKNK</sequence>
<keyword evidence="7" id="KW-0234">DNA repair</keyword>
<dbReference type="SUPFAM" id="SSF53155">
    <property type="entry name" value="Methylated DNA-protein cysteine methyltransferase domain"/>
    <property type="match status" value="1"/>
</dbReference>
<dbReference type="Gene3D" id="1.10.10.10">
    <property type="entry name" value="Winged helix-like DNA-binding domain superfamily/Winged helix DNA-binding domain"/>
    <property type="match status" value="1"/>
</dbReference>
<dbReference type="InterPro" id="IPR008332">
    <property type="entry name" value="MethylG_MeTrfase_N"/>
</dbReference>
<evidence type="ECO:0000259" key="9">
    <source>
        <dbReference type="Pfam" id="PF01035"/>
    </source>
</evidence>
<feature type="domain" description="Methylguanine DNA methyltransferase ribonuclease-like" evidence="10">
    <location>
        <begin position="6"/>
        <end position="69"/>
    </location>
</feature>
<evidence type="ECO:0000256" key="4">
    <source>
        <dbReference type="ARBA" id="ARBA00022603"/>
    </source>
</evidence>
<keyword evidence="6" id="KW-0227">DNA damage</keyword>
<dbReference type="Pfam" id="PF01035">
    <property type="entry name" value="DNA_binding_1"/>
    <property type="match status" value="1"/>
</dbReference>
<evidence type="ECO:0000313" key="11">
    <source>
        <dbReference type="EMBL" id="SEI95620.1"/>
    </source>
</evidence>
<protein>
    <recommendedName>
        <fullName evidence="3">methylated-DNA--[protein]-cysteine S-methyltransferase</fullName>
        <ecNumber evidence="3">2.1.1.63</ecNumber>
    </recommendedName>
</protein>
<dbReference type="GO" id="GO:0032259">
    <property type="term" value="P:methylation"/>
    <property type="evidence" value="ECO:0007669"/>
    <property type="project" value="UniProtKB-KW"/>
</dbReference>
<dbReference type="AlphaFoldDB" id="A0A1H6V4N9"/>
<dbReference type="FunFam" id="1.10.10.10:FF:000214">
    <property type="entry name" value="Methylated-DNA--protein-cysteine methyltransferase"/>
    <property type="match status" value="1"/>
</dbReference>
<evidence type="ECO:0000256" key="6">
    <source>
        <dbReference type="ARBA" id="ARBA00022763"/>
    </source>
</evidence>
<evidence type="ECO:0000256" key="3">
    <source>
        <dbReference type="ARBA" id="ARBA00011918"/>
    </source>
</evidence>
<evidence type="ECO:0000256" key="2">
    <source>
        <dbReference type="ARBA" id="ARBA00008711"/>
    </source>
</evidence>
<dbReference type="InterPro" id="IPR036388">
    <property type="entry name" value="WH-like_DNA-bd_sf"/>
</dbReference>
<feature type="domain" description="Methylated-DNA-[protein]-cysteine S-methyltransferase DNA binding" evidence="9">
    <location>
        <begin position="74"/>
        <end position="152"/>
    </location>
</feature>
<dbReference type="EC" id="2.1.1.63" evidence="3"/>
<dbReference type="Pfam" id="PF02870">
    <property type="entry name" value="Methyltransf_1N"/>
    <property type="match status" value="1"/>
</dbReference>
<reference evidence="12" key="1">
    <citation type="submission" date="2016-10" db="EMBL/GenBank/DDBJ databases">
        <authorList>
            <person name="Varghese N."/>
            <person name="Submissions S."/>
        </authorList>
    </citation>
    <scope>NUCLEOTIDE SEQUENCE [LARGE SCALE GENOMIC DNA]</scope>
    <source>
        <strain evidence="12">DSM 2179</strain>
    </source>
</reference>
<comment type="similarity">
    <text evidence="2">Belongs to the MGMT family.</text>
</comment>
<dbReference type="GO" id="GO:0006281">
    <property type="term" value="P:DNA repair"/>
    <property type="evidence" value="ECO:0007669"/>
    <property type="project" value="UniProtKB-KW"/>
</dbReference>
<dbReference type="STRING" id="84035.SAMN05660742_10263"/>
<dbReference type="InterPro" id="IPR036217">
    <property type="entry name" value="MethylDNA_cys_MeTrfase_DNAb"/>
</dbReference>
<evidence type="ECO:0000256" key="7">
    <source>
        <dbReference type="ARBA" id="ARBA00023204"/>
    </source>
</evidence>
<evidence type="ECO:0000256" key="1">
    <source>
        <dbReference type="ARBA" id="ARBA00001286"/>
    </source>
</evidence>
<dbReference type="Gene3D" id="3.30.160.70">
    <property type="entry name" value="Methylated DNA-protein cysteine methyltransferase domain"/>
    <property type="match status" value="1"/>
</dbReference>
<dbReference type="RefSeq" id="WP_091828820.1">
    <property type="nucleotide sequence ID" value="NZ_FNZK01000002.1"/>
</dbReference>
<dbReference type="PANTHER" id="PTHR10815">
    <property type="entry name" value="METHYLATED-DNA--PROTEIN-CYSTEINE METHYLTRANSFERASE"/>
    <property type="match status" value="1"/>
</dbReference>
<evidence type="ECO:0000259" key="10">
    <source>
        <dbReference type="Pfam" id="PF02870"/>
    </source>
</evidence>